<name>A0A5B8RZ03_9BURK</name>
<evidence type="ECO:0000256" key="1">
    <source>
        <dbReference type="ARBA" id="ARBA00023015"/>
    </source>
</evidence>
<feature type="domain" description="HTH marR-type" evidence="4">
    <location>
        <begin position="18"/>
        <end position="150"/>
    </location>
</feature>
<dbReference type="GO" id="GO:0003700">
    <property type="term" value="F:DNA-binding transcription factor activity"/>
    <property type="evidence" value="ECO:0007669"/>
    <property type="project" value="InterPro"/>
</dbReference>
<dbReference type="InterPro" id="IPR036388">
    <property type="entry name" value="WH-like_DNA-bd_sf"/>
</dbReference>
<protein>
    <submittedName>
        <fullName evidence="5">MarR family transcriptional regulator</fullName>
    </submittedName>
</protein>
<dbReference type="SUPFAM" id="SSF46785">
    <property type="entry name" value="Winged helix' DNA-binding domain"/>
    <property type="match status" value="1"/>
</dbReference>
<dbReference type="PROSITE" id="PS50995">
    <property type="entry name" value="HTH_MARR_2"/>
    <property type="match status" value="1"/>
</dbReference>
<dbReference type="InterPro" id="IPR039422">
    <property type="entry name" value="MarR/SlyA-like"/>
</dbReference>
<dbReference type="GO" id="GO:0006950">
    <property type="term" value="P:response to stress"/>
    <property type="evidence" value="ECO:0007669"/>
    <property type="project" value="TreeGrafter"/>
</dbReference>
<dbReference type="PRINTS" id="PR00598">
    <property type="entry name" value="HTHMARR"/>
</dbReference>
<keyword evidence="1" id="KW-0805">Transcription regulation</keyword>
<dbReference type="Proteomes" id="UP000321199">
    <property type="component" value="Chromosome"/>
</dbReference>
<dbReference type="RefSeq" id="WP_146912690.1">
    <property type="nucleotide sequence ID" value="NZ_CP042344.1"/>
</dbReference>
<dbReference type="SMART" id="SM00347">
    <property type="entry name" value="HTH_MARR"/>
    <property type="match status" value="1"/>
</dbReference>
<reference evidence="5 6" key="1">
    <citation type="submission" date="2019-07" db="EMBL/GenBank/DDBJ databases">
        <title>Complete genome sequence of Comamonas sp. NLF 7-7 isolated from livestock.</title>
        <authorList>
            <person name="Kim D.H."/>
            <person name="Kim J.G."/>
        </authorList>
    </citation>
    <scope>NUCLEOTIDE SEQUENCE [LARGE SCALE GENOMIC DNA]</scope>
    <source>
        <strain evidence="5 6">NLF 7-7</strain>
    </source>
</reference>
<dbReference type="KEGG" id="cof:FOZ74_08655"/>
<gene>
    <name evidence="5" type="ORF">FOZ74_08655</name>
</gene>
<evidence type="ECO:0000256" key="2">
    <source>
        <dbReference type="ARBA" id="ARBA00023125"/>
    </source>
</evidence>
<dbReference type="GO" id="GO:0003677">
    <property type="term" value="F:DNA binding"/>
    <property type="evidence" value="ECO:0007669"/>
    <property type="project" value="UniProtKB-KW"/>
</dbReference>
<keyword evidence="2" id="KW-0238">DNA-binding</keyword>
<dbReference type="Gene3D" id="1.10.10.10">
    <property type="entry name" value="Winged helix-like DNA-binding domain superfamily/Winged helix DNA-binding domain"/>
    <property type="match status" value="1"/>
</dbReference>
<evidence type="ECO:0000259" key="4">
    <source>
        <dbReference type="PROSITE" id="PS50995"/>
    </source>
</evidence>
<dbReference type="AlphaFoldDB" id="A0A5B8RZ03"/>
<dbReference type="OrthoDB" id="6195716at2"/>
<evidence type="ECO:0000256" key="3">
    <source>
        <dbReference type="ARBA" id="ARBA00023163"/>
    </source>
</evidence>
<keyword evidence="6" id="KW-1185">Reference proteome</keyword>
<sequence>MPCHPPSDAAAPVRYDSRASLGMQLRRVVTQLVARIERRMEPLGLTDAQWRPLLCLSEGSPVTATDLARRCNLDTGGLTRLVDRLAAKGLCVRERSELDRRVVHVSLTTEGLRVAEQLPAVLCAVQRELLAGFSSEEEAQVRALLRRMECNAAAPDDPLH</sequence>
<dbReference type="InterPro" id="IPR000835">
    <property type="entry name" value="HTH_MarR-typ"/>
</dbReference>
<dbReference type="InterPro" id="IPR036390">
    <property type="entry name" value="WH_DNA-bd_sf"/>
</dbReference>
<keyword evidence="3" id="KW-0804">Transcription</keyword>
<dbReference type="Pfam" id="PF01047">
    <property type="entry name" value="MarR"/>
    <property type="match status" value="1"/>
</dbReference>
<evidence type="ECO:0000313" key="6">
    <source>
        <dbReference type="Proteomes" id="UP000321199"/>
    </source>
</evidence>
<dbReference type="EMBL" id="CP042344">
    <property type="protein sequence ID" value="QEA13097.1"/>
    <property type="molecule type" value="Genomic_DNA"/>
</dbReference>
<dbReference type="PANTHER" id="PTHR33164">
    <property type="entry name" value="TRANSCRIPTIONAL REGULATOR, MARR FAMILY"/>
    <property type="match status" value="1"/>
</dbReference>
<accession>A0A5B8RZ03</accession>
<evidence type="ECO:0000313" key="5">
    <source>
        <dbReference type="EMBL" id="QEA13097.1"/>
    </source>
</evidence>
<organism evidence="5 6">
    <name type="scientific">Comamonas flocculans</name>
    <dbReference type="NCBI Taxonomy" id="2597701"/>
    <lineage>
        <taxon>Bacteria</taxon>
        <taxon>Pseudomonadati</taxon>
        <taxon>Pseudomonadota</taxon>
        <taxon>Betaproteobacteria</taxon>
        <taxon>Burkholderiales</taxon>
        <taxon>Comamonadaceae</taxon>
        <taxon>Comamonas</taxon>
    </lineage>
</organism>
<dbReference type="PANTHER" id="PTHR33164:SF64">
    <property type="entry name" value="TRANSCRIPTIONAL REGULATOR SLYA"/>
    <property type="match status" value="1"/>
</dbReference>
<proteinExistence type="predicted"/>